<evidence type="ECO:0000313" key="1">
    <source>
        <dbReference type="EMBL" id="KAG0442948.1"/>
    </source>
</evidence>
<sequence>MEAQFAFRFRALPQRCNKTVNAEVAFFNRVLPQTVNRMNDRNIVVLNGDRRRRRRWRNRAVHYGTRDVTDDVIGIRIVIVIITDDVINSLTVATPGLSSRIWELALSSFLDRQKQPKQGLLAKHGYHASRGKGSSALAGILAGALGKTFGPWVKKSPERGPRPEIHLPCASSATSFTAFYQCSSMRYLPRQLVSRRPRSRQGSVREQNDCNDEENPNDEDEEATVTDQQEESVSDSDVLSAISKLRIFLGRCASAT</sequence>
<evidence type="ECO:0000313" key="2">
    <source>
        <dbReference type="Proteomes" id="UP000805193"/>
    </source>
</evidence>
<dbReference type="EMBL" id="JABSTQ010004080">
    <property type="protein sequence ID" value="KAG0442948.1"/>
    <property type="molecule type" value="Genomic_DNA"/>
</dbReference>
<dbReference type="Proteomes" id="UP000805193">
    <property type="component" value="Unassembled WGS sequence"/>
</dbReference>
<reference evidence="1 2" key="1">
    <citation type="journal article" date="2020" name="Cell">
        <title>Large-Scale Comparative Analyses of Tick Genomes Elucidate Their Genetic Diversity and Vector Capacities.</title>
        <authorList>
            <consortium name="Tick Genome and Microbiome Consortium (TIGMIC)"/>
            <person name="Jia N."/>
            <person name="Wang J."/>
            <person name="Shi W."/>
            <person name="Du L."/>
            <person name="Sun Y."/>
            <person name="Zhan W."/>
            <person name="Jiang J.F."/>
            <person name="Wang Q."/>
            <person name="Zhang B."/>
            <person name="Ji P."/>
            <person name="Bell-Sakyi L."/>
            <person name="Cui X.M."/>
            <person name="Yuan T.T."/>
            <person name="Jiang B.G."/>
            <person name="Yang W.F."/>
            <person name="Lam T.T."/>
            <person name="Chang Q.C."/>
            <person name="Ding S.J."/>
            <person name="Wang X.J."/>
            <person name="Zhu J.G."/>
            <person name="Ruan X.D."/>
            <person name="Zhao L."/>
            <person name="Wei J.T."/>
            <person name="Ye R.Z."/>
            <person name="Que T.C."/>
            <person name="Du C.H."/>
            <person name="Zhou Y.H."/>
            <person name="Cheng J.X."/>
            <person name="Dai P.F."/>
            <person name="Guo W.B."/>
            <person name="Han X.H."/>
            <person name="Huang E.J."/>
            <person name="Li L.F."/>
            <person name="Wei W."/>
            <person name="Gao Y.C."/>
            <person name="Liu J.Z."/>
            <person name="Shao H.Z."/>
            <person name="Wang X."/>
            <person name="Wang C.C."/>
            <person name="Yang T.C."/>
            <person name="Huo Q.B."/>
            <person name="Li W."/>
            <person name="Chen H.Y."/>
            <person name="Chen S.E."/>
            <person name="Zhou L.G."/>
            <person name="Ni X.B."/>
            <person name="Tian J.H."/>
            <person name="Sheng Y."/>
            <person name="Liu T."/>
            <person name="Pan Y.S."/>
            <person name="Xia L.Y."/>
            <person name="Li J."/>
            <person name="Zhao F."/>
            <person name="Cao W.C."/>
        </authorList>
    </citation>
    <scope>NUCLEOTIDE SEQUENCE [LARGE SCALE GENOMIC DNA]</scope>
    <source>
        <strain evidence="1">Iper-2018</strain>
    </source>
</reference>
<gene>
    <name evidence="1" type="ORF">HPB47_015449</name>
</gene>
<protein>
    <submittedName>
        <fullName evidence="1">Uncharacterized protein</fullName>
    </submittedName>
</protein>
<organism evidence="1 2">
    <name type="scientific">Ixodes persulcatus</name>
    <name type="common">Taiga tick</name>
    <dbReference type="NCBI Taxonomy" id="34615"/>
    <lineage>
        <taxon>Eukaryota</taxon>
        <taxon>Metazoa</taxon>
        <taxon>Ecdysozoa</taxon>
        <taxon>Arthropoda</taxon>
        <taxon>Chelicerata</taxon>
        <taxon>Arachnida</taxon>
        <taxon>Acari</taxon>
        <taxon>Parasitiformes</taxon>
        <taxon>Ixodida</taxon>
        <taxon>Ixodoidea</taxon>
        <taxon>Ixodidae</taxon>
        <taxon>Ixodinae</taxon>
        <taxon>Ixodes</taxon>
    </lineage>
</organism>
<proteinExistence type="predicted"/>
<accession>A0AC60QW26</accession>
<name>A0AC60QW26_IXOPE</name>
<keyword evidence="2" id="KW-1185">Reference proteome</keyword>
<comment type="caution">
    <text evidence="1">The sequence shown here is derived from an EMBL/GenBank/DDBJ whole genome shotgun (WGS) entry which is preliminary data.</text>
</comment>